<feature type="coiled-coil region" evidence="1">
    <location>
        <begin position="394"/>
        <end position="421"/>
    </location>
</feature>
<gene>
    <name evidence="2" type="ORF">BU16DRAFT_615333</name>
</gene>
<dbReference type="AlphaFoldDB" id="A0A6A6R159"/>
<dbReference type="OrthoDB" id="3915128at2759"/>
<keyword evidence="3" id="KW-1185">Reference proteome</keyword>
<accession>A0A6A6R159</accession>
<organism evidence="2 3">
    <name type="scientific">Lophium mytilinum</name>
    <dbReference type="NCBI Taxonomy" id="390894"/>
    <lineage>
        <taxon>Eukaryota</taxon>
        <taxon>Fungi</taxon>
        <taxon>Dikarya</taxon>
        <taxon>Ascomycota</taxon>
        <taxon>Pezizomycotina</taxon>
        <taxon>Dothideomycetes</taxon>
        <taxon>Pleosporomycetidae</taxon>
        <taxon>Mytilinidiales</taxon>
        <taxon>Mytilinidiaceae</taxon>
        <taxon>Lophium</taxon>
    </lineage>
</organism>
<proteinExistence type="predicted"/>
<dbReference type="Proteomes" id="UP000799750">
    <property type="component" value="Unassembled WGS sequence"/>
</dbReference>
<protein>
    <submittedName>
        <fullName evidence="2">Uncharacterized protein</fullName>
    </submittedName>
</protein>
<evidence type="ECO:0000313" key="2">
    <source>
        <dbReference type="EMBL" id="KAF2498269.1"/>
    </source>
</evidence>
<sequence length="423" mass="47507">MTRLFARLGAGQHPISPREPHPLPANGATTSNVPTLSVAGAGILSGYQLLRRRALPGHYLRNVGSLALPTLAFLVAVEILDDEVCIRPTLVKEGIEPIRPPILDFNGKTTTDDFFMTGVISGLVAASFKRPFANITGWRRYVSLATIGGLSGFFLAHAYFGKEYRDAWEKRTLPALRAKIEKSLALHRRFPGDESTPDDAGPIVDPEGLDAVVPPMIRTPGAHDQIFGPGISPFFVGESGETLIDYAWEGKESGLRDCIQSLEQLKKTLVVEAEYLWLEIAKKEYMFYTEQEGTEMKETKARQLRVLEALHRHVYMEISRLDWLIANLKRNIRQLQAESHEWLPHQEHLSNPALHSPRYSAGYLRNALQKAWEKDSNLTASPGKRMHPAITGYKKEVEKEILVLDDLLRDFEKRVQDANNRSP</sequence>
<evidence type="ECO:0000256" key="1">
    <source>
        <dbReference type="SAM" id="Coils"/>
    </source>
</evidence>
<dbReference type="EMBL" id="MU004185">
    <property type="protein sequence ID" value="KAF2498269.1"/>
    <property type="molecule type" value="Genomic_DNA"/>
</dbReference>
<name>A0A6A6R159_9PEZI</name>
<keyword evidence="1" id="KW-0175">Coiled coil</keyword>
<evidence type="ECO:0000313" key="3">
    <source>
        <dbReference type="Proteomes" id="UP000799750"/>
    </source>
</evidence>
<reference evidence="2" key="1">
    <citation type="journal article" date="2020" name="Stud. Mycol.">
        <title>101 Dothideomycetes genomes: a test case for predicting lifestyles and emergence of pathogens.</title>
        <authorList>
            <person name="Haridas S."/>
            <person name="Albert R."/>
            <person name="Binder M."/>
            <person name="Bloem J."/>
            <person name="Labutti K."/>
            <person name="Salamov A."/>
            <person name="Andreopoulos B."/>
            <person name="Baker S."/>
            <person name="Barry K."/>
            <person name="Bills G."/>
            <person name="Bluhm B."/>
            <person name="Cannon C."/>
            <person name="Castanera R."/>
            <person name="Culley D."/>
            <person name="Daum C."/>
            <person name="Ezra D."/>
            <person name="Gonzalez J."/>
            <person name="Henrissat B."/>
            <person name="Kuo A."/>
            <person name="Liang C."/>
            <person name="Lipzen A."/>
            <person name="Lutzoni F."/>
            <person name="Magnuson J."/>
            <person name="Mondo S."/>
            <person name="Nolan M."/>
            <person name="Ohm R."/>
            <person name="Pangilinan J."/>
            <person name="Park H.-J."/>
            <person name="Ramirez L."/>
            <person name="Alfaro M."/>
            <person name="Sun H."/>
            <person name="Tritt A."/>
            <person name="Yoshinaga Y."/>
            <person name="Zwiers L.-H."/>
            <person name="Turgeon B."/>
            <person name="Goodwin S."/>
            <person name="Spatafora J."/>
            <person name="Crous P."/>
            <person name="Grigoriev I."/>
        </authorList>
    </citation>
    <scope>NUCLEOTIDE SEQUENCE</scope>
    <source>
        <strain evidence="2">CBS 269.34</strain>
    </source>
</reference>